<keyword evidence="3" id="KW-1185">Reference proteome</keyword>
<sequence>MLATVAWSIGRGGDGDGAEAAFRLGAERCGKAAAGRDLGVPDGGIGRGGHGP</sequence>
<protein>
    <submittedName>
        <fullName evidence="2">Uncharacterized protein</fullName>
    </submittedName>
</protein>
<organism evidence="2 3">
    <name type="scientific">Streptomyces macrosporus</name>
    <dbReference type="NCBI Taxonomy" id="44032"/>
    <lineage>
        <taxon>Bacteria</taxon>
        <taxon>Bacillati</taxon>
        <taxon>Actinomycetota</taxon>
        <taxon>Actinomycetes</taxon>
        <taxon>Kitasatosporales</taxon>
        <taxon>Streptomycetaceae</taxon>
        <taxon>Streptomyces</taxon>
    </lineage>
</organism>
<feature type="compositionally biased region" description="Gly residues" evidence="1">
    <location>
        <begin position="41"/>
        <end position="52"/>
    </location>
</feature>
<feature type="region of interest" description="Disordered" evidence="1">
    <location>
        <begin position="33"/>
        <end position="52"/>
    </location>
</feature>
<proteinExistence type="predicted"/>
<evidence type="ECO:0000256" key="1">
    <source>
        <dbReference type="SAM" id="MobiDB-lite"/>
    </source>
</evidence>
<evidence type="ECO:0000313" key="3">
    <source>
        <dbReference type="Proteomes" id="UP001501638"/>
    </source>
</evidence>
<dbReference type="EMBL" id="BAAASZ010000035">
    <property type="protein sequence ID" value="GAA2459494.1"/>
    <property type="molecule type" value="Genomic_DNA"/>
</dbReference>
<comment type="caution">
    <text evidence="2">The sequence shown here is derived from an EMBL/GenBank/DDBJ whole genome shotgun (WGS) entry which is preliminary data.</text>
</comment>
<dbReference type="Proteomes" id="UP001501638">
    <property type="component" value="Unassembled WGS sequence"/>
</dbReference>
<gene>
    <name evidence="2" type="ORF">GCM10010405_49640</name>
</gene>
<reference evidence="3" key="1">
    <citation type="journal article" date="2019" name="Int. J. Syst. Evol. Microbiol.">
        <title>The Global Catalogue of Microorganisms (GCM) 10K type strain sequencing project: providing services to taxonomists for standard genome sequencing and annotation.</title>
        <authorList>
            <consortium name="The Broad Institute Genomics Platform"/>
            <consortium name="The Broad Institute Genome Sequencing Center for Infectious Disease"/>
            <person name="Wu L."/>
            <person name="Ma J."/>
        </authorList>
    </citation>
    <scope>NUCLEOTIDE SEQUENCE [LARGE SCALE GENOMIC DNA]</scope>
    <source>
        <strain evidence="3">JCM 6305</strain>
    </source>
</reference>
<name>A0ABP5XP86_9ACTN</name>
<accession>A0ABP5XP86</accession>
<evidence type="ECO:0000313" key="2">
    <source>
        <dbReference type="EMBL" id="GAA2459494.1"/>
    </source>
</evidence>